<evidence type="ECO:0000313" key="3">
    <source>
        <dbReference type="Proteomes" id="UP000247409"/>
    </source>
</evidence>
<keyword evidence="3" id="KW-1185">Reference proteome</keyword>
<accession>A0A2V3J754</accession>
<dbReference type="GO" id="GO:0016746">
    <property type="term" value="F:acyltransferase activity"/>
    <property type="evidence" value="ECO:0007669"/>
    <property type="project" value="UniProtKB-KW"/>
</dbReference>
<dbReference type="InterPro" id="IPR029058">
    <property type="entry name" value="AB_hydrolase_fold"/>
</dbReference>
<dbReference type="Proteomes" id="UP000247409">
    <property type="component" value="Unassembled WGS sequence"/>
</dbReference>
<proteinExistence type="predicted"/>
<keyword evidence="2" id="KW-0012">Acyltransferase</keyword>
<dbReference type="Gene3D" id="3.40.50.1820">
    <property type="entry name" value="alpha/beta hydrolase"/>
    <property type="match status" value="1"/>
</dbReference>
<feature type="compositionally biased region" description="Polar residues" evidence="1">
    <location>
        <begin position="337"/>
        <end position="350"/>
    </location>
</feature>
<evidence type="ECO:0000313" key="2">
    <source>
        <dbReference type="EMBL" id="PXF49942.1"/>
    </source>
</evidence>
<dbReference type="STRING" id="448386.A0A2V3J754"/>
<gene>
    <name evidence="2" type="ORF">BWQ96_00102</name>
</gene>
<dbReference type="AlphaFoldDB" id="A0A2V3J754"/>
<name>A0A2V3J754_9FLOR</name>
<feature type="region of interest" description="Disordered" evidence="1">
    <location>
        <begin position="335"/>
        <end position="366"/>
    </location>
</feature>
<dbReference type="EMBL" id="NBIV01000001">
    <property type="protein sequence ID" value="PXF49942.1"/>
    <property type="molecule type" value="Genomic_DNA"/>
</dbReference>
<protein>
    <submittedName>
        <fullName evidence="2">Acyltransferase-like protein</fullName>
    </submittedName>
</protein>
<organism evidence="2 3">
    <name type="scientific">Gracilariopsis chorda</name>
    <dbReference type="NCBI Taxonomy" id="448386"/>
    <lineage>
        <taxon>Eukaryota</taxon>
        <taxon>Rhodophyta</taxon>
        <taxon>Florideophyceae</taxon>
        <taxon>Rhodymeniophycidae</taxon>
        <taxon>Gracilariales</taxon>
        <taxon>Gracilariaceae</taxon>
        <taxon>Gracilariopsis</taxon>
    </lineage>
</organism>
<dbReference type="PANTHER" id="PTHR22753">
    <property type="entry name" value="TRANSMEMBRANE PROTEIN 68"/>
    <property type="match status" value="1"/>
</dbReference>
<comment type="caution">
    <text evidence="2">The sequence shown here is derived from an EMBL/GenBank/DDBJ whole genome shotgun (WGS) entry which is preliminary data.</text>
</comment>
<dbReference type="PANTHER" id="PTHR22753:SF48">
    <property type="entry name" value="PHOSPHOLIPID_GLYCEROL ACYLTRANSFERASE DOMAIN-CONTAINING PROTEIN"/>
    <property type="match status" value="1"/>
</dbReference>
<dbReference type="OrthoDB" id="5946at2759"/>
<dbReference type="GO" id="GO:0016020">
    <property type="term" value="C:membrane"/>
    <property type="evidence" value="ECO:0007669"/>
    <property type="project" value="TreeGrafter"/>
</dbReference>
<evidence type="ECO:0000256" key="1">
    <source>
        <dbReference type="SAM" id="MobiDB-lite"/>
    </source>
</evidence>
<keyword evidence="2" id="KW-0808">Transferase</keyword>
<sequence>MSRDLCFLPHQHFSFPNSRRQSPLTCAKRAPKYVSFTPRILSADRRAVWQCAIKNGSSPLVLVEDAHNPTPLLEPQKQMSPLPVLMYIAGLDARPLPESQCEKLRERYAIVSIYHAADDRSDWDDLVNSVLPSINIIRGNSDDITLMGESFGAALALRLVAAAAFSTFRSLVLLNSGTALSQQRFLREFTHLLPLLQVDTTGKVLYKMAAIILFKALLTREDLLDERNLPPGNALSRSIDIDRIPIPTLLHRIQLLRGFDQIFSDSCLSLVSIPTLLVASRNDRLLNSVKEARRLSALLPNVSDIRILYNSEHAALWERDVNLLDVLVSHKIESPNKNRSSGNGVPNSPEGNGIPSPSRRISVRHDQSEKRYNYENAIEEGRRIFEPWRKAVSPKVLGKSNVIEGLAIAEKDGKNRPVLFVGNHGILGILDTSLLYLELLDILKGQRIRSLADPIHFGLYSEVSDGKWENFIKALGAVRATPLSFYRLLSAGDRILLFPGGAREVCRRRGERNLLVWDTKTDFLRPAAKFNAIIVPFSSVGADDSVEIVVDGQELLKVPLIGGRLREFLKKKKLSTENLMPVSTFPPQLDRFYFKFHKPIDTESVDSSDIAACRDAYSSVRGTVEDGINELIRERERDAERRLTSRLVRRLTQQTSGPPNPQGMILGSFLDFFLPSFEL</sequence>
<dbReference type="SUPFAM" id="SSF53474">
    <property type="entry name" value="alpha/beta-Hydrolases"/>
    <property type="match status" value="1"/>
</dbReference>
<reference evidence="2 3" key="1">
    <citation type="journal article" date="2018" name="Mol. Biol. Evol.">
        <title>Analysis of the draft genome of the red seaweed Gracilariopsis chorda provides insights into genome size evolution in Rhodophyta.</title>
        <authorList>
            <person name="Lee J."/>
            <person name="Yang E.C."/>
            <person name="Graf L."/>
            <person name="Yang J.H."/>
            <person name="Qiu H."/>
            <person name="Zel Zion U."/>
            <person name="Chan C.X."/>
            <person name="Stephens T.G."/>
            <person name="Weber A.P.M."/>
            <person name="Boo G.H."/>
            <person name="Boo S.M."/>
            <person name="Kim K.M."/>
            <person name="Shin Y."/>
            <person name="Jung M."/>
            <person name="Lee S.J."/>
            <person name="Yim H.S."/>
            <person name="Lee J.H."/>
            <person name="Bhattacharya D."/>
            <person name="Yoon H.S."/>
        </authorList>
    </citation>
    <scope>NUCLEOTIDE SEQUENCE [LARGE SCALE GENOMIC DNA]</scope>
    <source>
        <strain evidence="2 3">SKKU-2015</strain>
        <tissue evidence="2">Whole body</tissue>
    </source>
</reference>